<comment type="subcellular location">
    <subcellularLocation>
        <location evidence="1">Cell membrane</location>
        <topology evidence="1">Multi-pass membrane protein</topology>
    </subcellularLocation>
</comment>
<gene>
    <name evidence="10" type="ORF">HNQ88_000485</name>
</gene>
<comment type="caution">
    <text evidence="10">The sequence shown here is derived from an EMBL/GenBank/DDBJ whole genome shotgun (WGS) entry which is preliminary data.</text>
</comment>
<feature type="transmembrane region" description="Helical" evidence="8">
    <location>
        <begin position="230"/>
        <end position="254"/>
    </location>
</feature>
<comment type="similarity">
    <text evidence="2">Belongs to the ABC-2 integral membrane protein family.</text>
</comment>
<dbReference type="PROSITE" id="PS51012">
    <property type="entry name" value="ABC_TM2"/>
    <property type="match status" value="1"/>
</dbReference>
<evidence type="ECO:0000256" key="5">
    <source>
        <dbReference type="ARBA" id="ARBA00022692"/>
    </source>
</evidence>
<dbReference type="Gene3D" id="3.40.1710.10">
    <property type="entry name" value="abc type-2 transporter like domain"/>
    <property type="match status" value="1"/>
</dbReference>
<protein>
    <submittedName>
        <fullName evidence="10">ABC-2 type transport system permease protein</fullName>
    </submittedName>
</protein>
<organism evidence="10 11">
    <name type="scientific">Aureibacter tunicatorum</name>
    <dbReference type="NCBI Taxonomy" id="866807"/>
    <lineage>
        <taxon>Bacteria</taxon>
        <taxon>Pseudomonadati</taxon>
        <taxon>Bacteroidota</taxon>
        <taxon>Cytophagia</taxon>
        <taxon>Cytophagales</taxon>
        <taxon>Persicobacteraceae</taxon>
        <taxon>Aureibacter</taxon>
    </lineage>
</organism>
<evidence type="ECO:0000313" key="11">
    <source>
        <dbReference type="Proteomes" id="UP001185092"/>
    </source>
</evidence>
<dbReference type="Pfam" id="PF12698">
    <property type="entry name" value="ABC2_membrane_3"/>
    <property type="match status" value="1"/>
</dbReference>
<reference evidence="10" key="1">
    <citation type="submission" date="2023-07" db="EMBL/GenBank/DDBJ databases">
        <title>Genomic Encyclopedia of Type Strains, Phase IV (KMG-IV): sequencing the most valuable type-strain genomes for metagenomic binning, comparative biology and taxonomic classification.</title>
        <authorList>
            <person name="Goeker M."/>
        </authorList>
    </citation>
    <scope>NUCLEOTIDE SEQUENCE</scope>
    <source>
        <strain evidence="10">DSM 26174</strain>
    </source>
</reference>
<feature type="transmembrane region" description="Helical" evidence="8">
    <location>
        <begin position="21"/>
        <end position="40"/>
    </location>
</feature>
<dbReference type="Proteomes" id="UP001185092">
    <property type="component" value="Unassembled WGS sequence"/>
</dbReference>
<dbReference type="RefSeq" id="WP_309936973.1">
    <property type="nucleotide sequence ID" value="NZ_AP025305.1"/>
</dbReference>
<dbReference type="InterPro" id="IPR047817">
    <property type="entry name" value="ABC2_TM_bact-type"/>
</dbReference>
<keyword evidence="7 8" id="KW-0472">Membrane</keyword>
<dbReference type="EMBL" id="JAVDQD010000001">
    <property type="protein sequence ID" value="MDR6237509.1"/>
    <property type="molecule type" value="Genomic_DNA"/>
</dbReference>
<dbReference type="GO" id="GO:0140359">
    <property type="term" value="F:ABC-type transporter activity"/>
    <property type="evidence" value="ECO:0007669"/>
    <property type="project" value="InterPro"/>
</dbReference>
<dbReference type="InterPro" id="IPR013525">
    <property type="entry name" value="ABC2_TM"/>
</dbReference>
<evidence type="ECO:0000256" key="2">
    <source>
        <dbReference type="ARBA" id="ARBA00007783"/>
    </source>
</evidence>
<evidence type="ECO:0000256" key="1">
    <source>
        <dbReference type="ARBA" id="ARBA00004651"/>
    </source>
</evidence>
<feature type="transmembrane region" description="Helical" evidence="8">
    <location>
        <begin position="292"/>
        <end position="311"/>
    </location>
</feature>
<proteinExistence type="inferred from homology"/>
<evidence type="ECO:0000313" key="10">
    <source>
        <dbReference type="EMBL" id="MDR6237509.1"/>
    </source>
</evidence>
<evidence type="ECO:0000256" key="6">
    <source>
        <dbReference type="ARBA" id="ARBA00022989"/>
    </source>
</evidence>
<dbReference type="PANTHER" id="PTHR30294">
    <property type="entry name" value="MEMBRANE COMPONENT OF ABC TRANSPORTER YHHJ-RELATED"/>
    <property type="match status" value="1"/>
</dbReference>
<keyword evidence="5 8" id="KW-0812">Transmembrane</keyword>
<feature type="transmembrane region" description="Helical" evidence="8">
    <location>
        <begin position="177"/>
        <end position="196"/>
    </location>
</feature>
<evidence type="ECO:0000256" key="8">
    <source>
        <dbReference type="SAM" id="Phobius"/>
    </source>
</evidence>
<evidence type="ECO:0000259" key="9">
    <source>
        <dbReference type="PROSITE" id="PS51012"/>
    </source>
</evidence>
<name>A0AAE3XK68_9BACT</name>
<feature type="transmembrane region" description="Helical" evidence="8">
    <location>
        <begin position="349"/>
        <end position="369"/>
    </location>
</feature>
<evidence type="ECO:0000256" key="3">
    <source>
        <dbReference type="ARBA" id="ARBA00022448"/>
    </source>
</evidence>
<dbReference type="InterPro" id="IPR051449">
    <property type="entry name" value="ABC-2_transporter_component"/>
</dbReference>
<keyword evidence="3" id="KW-0813">Transport</keyword>
<evidence type="ECO:0000256" key="4">
    <source>
        <dbReference type="ARBA" id="ARBA00022475"/>
    </source>
</evidence>
<dbReference type="PANTHER" id="PTHR30294:SF29">
    <property type="entry name" value="MULTIDRUG ABC TRANSPORTER PERMEASE YBHS-RELATED"/>
    <property type="match status" value="1"/>
</dbReference>
<keyword evidence="6 8" id="KW-1133">Transmembrane helix</keyword>
<keyword evidence="11" id="KW-1185">Reference proteome</keyword>
<keyword evidence="4" id="KW-1003">Cell membrane</keyword>
<dbReference type="GO" id="GO:0005886">
    <property type="term" value="C:plasma membrane"/>
    <property type="evidence" value="ECO:0007669"/>
    <property type="project" value="UniProtKB-SubCell"/>
</dbReference>
<sequence>MRTIKFLLQKEFLQIFRNKSMIPMIFIMPIVQILVLPLTATFEIKNGKIIIVDQDMSHTSRNLISNFEGSEYFEVLPSYFSQKEAEKEIINGKTDMIMIIPQNFSKDLSSKGNAKLMMRMNAIDGSKAGILSSYAQSIIQTYNQEIRMDWGGTLSGIWDVPVIRTTFSYWYNPELNYKPYMVSGILAVLVTMICVFQSSMNIVKEKEIGTIEQINVTPIQKHEFIIGKLLPFWIIGMFVLTLGLFASKIVYGIVFLGSLWIIFSFAAIYMICVLGIGLLISTFNDTQQQSMFIAWFFMMIFILLSGMFTSLDSMPQWAQYIAWCNPLTYLINVNRMVLMKGSGFEDVSWMFGVITIYAIVVNVAAVANYKKTS</sequence>
<accession>A0AAE3XK68</accession>
<dbReference type="AlphaFoldDB" id="A0AAE3XK68"/>
<evidence type="ECO:0000256" key="7">
    <source>
        <dbReference type="ARBA" id="ARBA00023136"/>
    </source>
</evidence>
<feature type="transmembrane region" description="Helical" evidence="8">
    <location>
        <begin position="260"/>
        <end position="280"/>
    </location>
</feature>
<feature type="domain" description="ABC transmembrane type-2" evidence="9">
    <location>
        <begin position="147"/>
        <end position="372"/>
    </location>
</feature>